<name>A0ABR5A8J0_9BACL</name>
<comment type="caution">
    <text evidence="2">The sequence shown here is derived from an EMBL/GenBank/DDBJ whole genome shotgun (WGS) entry which is preliminary data.</text>
</comment>
<sequence length="159" mass="18641">MSIVKVSKNSSLPFSQKKRFIIRTAKKSLRPSLITMVFSSWLGTYLELFLTGKQLYTFEKRPFADIFTIDIRFTLLGIPLFALFILYITKSMGFVYKLLFITIVSAVMTITEKLLGKLEWITYSEQWQHIYSFFGYIAFSFLMLLFFKWVSSGPINNKF</sequence>
<evidence type="ECO:0000256" key="1">
    <source>
        <dbReference type="SAM" id="Phobius"/>
    </source>
</evidence>
<keyword evidence="1" id="KW-1133">Transmembrane helix</keyword>
<organism evidence="2 3">
    <name type="scientific">Cohnella kolymensis</name>
    <dbReference type="NCBI Taxonomy" id="1590652"/>
    <lineage>
        <taxon>Bacteria</taxon>
        <taxon>Bacillati</taxon>
        <taxon>Bacillota</taxon>
        <taxon>Bacilli</taxon>
        <taxon>Bacillales</taxon>
        <taxon>Paenibacillaceae</taxon>
        <taxon>Cohnella</taxon>
    </lineage>
</organism>
<evidence type="ECO:0000313" key="3">
    <source>
        <dbReference type="Proteomes" id="UP000054526"/>
    </source>
</evidence>
<reference evidence="2 3" key="1">
    <citation type="submission" date="2014-12" db="EMBL/GenBank/DDBJ databases">
        <title>Draft genome sequence of Cohnella kolymensis strain B-2846.</title>
        <authorList>
            <person name="Karlyshev A.V."/>
            <person name="Kudryashova E.B."/>
        </authorList>
    </citation>
    <scope>NUCLEOTIDE SEQUENCE [LARGE SCALE GENOMIC DNA]</scope>
    <source>
        <strain evidence="2 3">VKM B-2846</strain>
    </source>
</reference>
<evidence type="ECO:0000313" key="2">
    <source>
        <dbReference type="EMBL" id="KIL37344.1"/>
    </source>
</evidence>
<dbReference type="Proteomes" id="UP000054526">
    <property type="component" value="Unassembled WGS sequence"/>
</dbReference>
<dbReference type="NCBIfam" id="NF041644">
    <property type="entry name" value="CBO0543_fam"/>
    <property type="match status" value="1"/>
</dbReference>
<keyword evidence="1" id="KW-0812">Transmembrane</keyword>
<feature type="transmembrane region" description="Helical" evidence="1">
    <location>
        <begin position="130"/>
        <end position="150"/>
    </location>
</feature>
<gene>
    <name evidence="2" type="ORF">SD71_01290</name>
</gene>
<feature type="transmembrane region" description="Helical" evidence="1">
    <location>
        <begin position="28"/>
        <end position="46"/>
    </location>
</feature>
<dbReference type="InterPro" id="IPR048147">
    <property type="entry name" value="CBO0543-like"/>
</dbReference>
<protein>
    <recommendedName>
        <fullName evidence="4">VanZ-like domain-containing protein</fullName>
    </recommendedName>
</protein>
<feature type="transmembrane region" description="Helical" evidence="1">
    <location>
        <begin position="94"/>
        <end position="110"/>
    </location>
</feature>
<dbReference type="RefSeq" id="WP_041058606.1">
    <property type="nucleotide sequence ID" value="NZ_JXAL01000001.1"/>
</dbReference>
<feature type="transmembrane region" description="Helical" evidence="1">
    <location>
        <begin position="66"/>
        <end position="87"/>
    </location>
</feature>
<evidence type="ECO:0008006" key="4">
    <source>
        <dbReference type="Google" id="ProtNLM"/>
    </source>
</evidence>
<keyword evidence="1" id="KW-0472">Membrane</keyword>
<dbReference type="EMBL" id="JXAL01000001">
    <property type="protein sequence ID" value="KIL37344.1"/>
    <property type="molecule type" value="Genomic_DNA"/>
</dbReference>
<proteinExistence type="predicted"/>
<keyword evidence="3" id="KW-1185">Reference proteome</keyword>
<accession>A0ABR5A8J0</accession>